<organism evidence="5 6">
    <name type="scientific">Tranquillimonas alkanivorans</name>
    <dbReference type="NCBI Taxonomy" id="441119"/>
    <lineage>
        <taxon>Bacteria</taxon>
        <taxon>Pseudomonadati</taxon>
        <taxon>Pseudomonadota</taxon>
        <taxon>Alphaproteobacteria</taxon>
        <taxon>Rhodobacterales</taxon>
        <taxon>Roseobacteraceae</taxon>
        <taxon>Tranquillimonas</taxon>
    </lineage>
</organism>
<dbReference type="SUPFAM" id="SSF52096">
    <property type="entry name" value="ClpP/crotonase"/>
    <property type="match status" value="1"/>
</dbReference>
<dbReference type="NCBIfam" id="NF004127">
    <property type="entry name" value="PRK05617.1"/>
    <property type="match status" value="1"/>
</dbReference>
<dbReference type="Proteomes" id="UP000199356">
    <property type="component" value="Unassembled WGS sequence"/>
</dbReference>
<dbReference type="InterPro" id="IPR045004">
    <property type="entry name" value="ECH_dom"/>
</dbReference>
<dbReference type="GO" id="GO:0005829">
    <property type="term" value="C:cytosol"/>
    <property type="evidence" value="ECO:0007669"/>
    <property type="project" value="TreeGrafter"/>
</dbReference>
<dbReference type="CDD" id="cd06558">
    <property type="entry name" value="crotonase-like"/>
    <property type="match status" value="1"/>
</dbReference>
<evidence type="ECO:0000256" key="1">
    <source>
        <dbReference type="ARBA" id="ARBA00001709"/>
    </source>
</evidence>
<dbReference type="GO" id="GO:0006574">
    <property type="term" value="P:L-valine catabolic process"/>
    <property type="evidence" value="ECO:0007669"/>
    <property type="project" value="TreeGrafter"/>
</dbReference>
<evidence type="ECO:0000313" key="6">
    <source>
        <dbReference type="Proteomes" id="UP000199356"/>
    </source>
</evidence>
<feature type="domain" description="Enoyl-CoA hydratase/isomerase" evidence="4">
    <location>
        <begin position="13"/>
        <end position="332"/>
    </location>
</feature>
<proteinExistence type="predicted"/>
<dbReference type="InterPro" id="IPR029045">
    <property type="entry name" value="ClpP/crotonase-like_dom_sf"/>
</dbReference>
<dbReference type="PANTHER" id="PTHR43176:SF3">
    <property type="entry name" value="3-HYDROXYISOBUTYRYL-COA HYDROLASE, MITOCHONDRIAL"/>
    <property type="match status" value="1"/>
</dbReference>
<reference evidence="5 6" key="1">
    <citation type="submission" date="2016-10" db="EMBL/GenBank/DDBJ databases">
        <authorList>
            <person name="de Groot N.N."/>
        </authorList>
    </citation>
    <scope>NUCLEOTIDE SEQUENCE [LARGE SCALE GENOMIC DNA]</scope>
    <source>
        <strain evidence="5 6">DSM 19547</strain>
    </source>
</reference>
<dbReference type="OrthoDB" id="9790967at2"/>
<dbReference type="RefSeq" id="WP_093421985.1">
    <property type="nucleotide sequence ID" value="NZ_FOXA01000008.1"/>
</dbReference>
<dbReference type="Pfam" id="PF16113">
    <property type="entry name" value="ECH_2"/>
    <property type="match status" value="1"/>
</dbReference>
<sequence length="347" mass="37228">MSDIHIRREGCAGRITLARPRALNALTHRMCRQIDAALADWAQDDAVSLVIFDAEGDRAFCAGGDISHVYRDAVRGDFGSAQAFWRDEYRMNRRIFRFAKPVVSFLHGFVMGGGVGIGCHAAHRVVDTGAQIAMPEVGIGLVPDVGGSLLLARAPGRLGEYLSTTGTRMSAADSIFAGFADLHVPRDAWPGLIARLSEDGDRAPLADAATPAGDSTLARQQPDIDRLFDVDTLPGIVAALEADDSDLAHAALGRLEAASPLSAACALELVRRVRRADTIEDALRHEYRFTHRAMEQADLLEGIRAKVIDKDGAPRWRHGGADDVTEAEVAALLAPLDPDPLDLGDAT</sequence>
<dbReference type="EMBL" id="FOXA01000008">
    <property type="protein sequence ID" value="SFP56985.1"/>
    <property type="molecule type" value="Genomic_DNA"/>
</dbReference>
<evidence type="ECO:0000256" key="3">
    <source>
        <dbReference type="ARBA" id="ARBA00022801"/>
    </source>
</evidence>
<accession>A0A1I5RES7</accession>
<dbReference type="Gene3D" id="3.90.226.10">
    <property type="entry name" value="2-enoyl-CoA Hydratase, Chain A, domain 1"/>
    <property type="match status" value="1"/>
</dbReference>
<evidence type="ECO:0000259" key="4">
    <source>
        <dbReference type="Pfam" id="PF16113"/>
    </source>
</evidence>
<name>A0A1I5RES7_9RHOB</name>
<comment type="catalytic activity">
    <reaction evidence="1">
        <text>3-hydroxy-2-methylpropanoyl-CoA + H2O = 3-hydroxy-2-methylpropanoate + CoA + H(+)</text>
        <dbReference type="Rhea" id="RHEA:20888"/>
        <dbReference type="ChEBI" id="CHEBI:11805"/>
        <dbReference type="ChEBI" id="CHEBI:15377"/>
        <dbReference type="ChEBI" id="CHEBI:15378"/>
        <dbReference type="ChEBI" id="CHEBI:57287"/>
        <dbReference type="ChEBI" id="CHEBI:57340"/>
        <dbReference type="EC" id="3.1.2.4"/>
    </reaction>
</comment>
<gene>
    <name evidence="5" type="ORF">SAMN04488047_108139</name>
</gene>
<dbReference type="InterPro" id="IPR032259">
    <property type="entry name" value="HIBYL-CoA-H"/>
</dbReference>
<dbReference type="AlphaFoldDB" id="A0A1I5RES7"/>
<dbReference type="GO" id="GO:0003860">
    <property type="term" value="F:3-hydroxyisobutyryl-CoA hydrolase activity"/>
    <property type="evidence" value="ECO:0007669"/>
    <property type="project" value="UniProtKB-EC"/>
</dbReference>
<evidence type="ECO:0000313" key="5">
    <source>
        <dbReference type="EMBL" id="SFP56985.1"/>
    </source>
</evidence>
<dbReference type="STRING" id="441119.SAMN04488047_108139"/>
<protein>
    <recommendedName>
        <fullName evidence="2">3-hydroxyisobutyryl-CoA hydrolase</fullName>
        <ecNumber evidence="2">3.1.2.4</ecNumber>
    </recommendedName>
</protein>
<keyword evidence="6" id="KW-1185">Reference proteome</keyword>
<dbReference type="PANTHER" id="PTHR43176">
    <property type="entry name" value="3-HYDROXYISOBUTYRYL-COA HYDROLASE-RELATED"/>
    <property type="match status" value="1"/>
</dbReference>
<evidence type="ECO:0000256" key="2">
    <source>
        <dbReference type="ARBA" id="ARBA00011915"/>
    </source>
</evidence>
<keyword evidence="3" id="KW-0378">Hydrolase</keyword>
<dbReference type="EC" id="3.1.2.4" evidence="2"/>